<evidence type="ECO:0000313" key="2">
    <source>
        <dbReference type="EMBL" id="CAB4284706.1"/>
    </source>
</evidence>
<name>A0A6J5V6S5_PRUAR</name>
<protein>
    <submittedName>
        <fullName evidence="2">Uncharacterized protein</fullName>
    </submittedName>
</protein>
<sequence length="74" mass="8206">MSGIPQDSSQIPRNSGQVLSQNDVQVPPSFLLLCDLASNARKNVLVPAWRKNPRRHSKTLPNSPFERPGTQKSL</sequence>
<accession>A0A6J5V6S5</accession>
<feature type="region of interest" description="Disordered" evidence="1">
    <location>
        <begin position="1"/>
        <end position="20"/>
    </location>
</feature>
<reference evidence="2 3" key="1">
    <citation type="submission" date="2020-05" db="EMBL/GenBank/DDBJ databases">
        <authorList>
            <person name="Campoy J."/>
            <person name="Schneeberger K."/>
            <person name="Spophaly S."/>
        </authorList>
    </citation>
    <scope>NUCLEOTIDE SEQUENCE [LARGE SCALE GENOMIC DNA]</scope>
    <source>
        <strain evidence="2">PruArmRojPasFocal</strain>
    </source>
</reference>
<feature type="region of interest" description="Disordered" evidence="1">
    <location>
        <begin position="48"/>
        <end position="74"/>
    </location>
</feature>
<dbReference type="Proteomes" id="UP000507222">
    <property type="component" value="Unassembled WGS sequence"/>
</dbReference>
<dbReference type="EMBL" id="CAEKDK010000006">
    <property type="protein sequence ID" value="CAB4284706.1"/>
    <property type="molecule type" value="Genomic_DNA"/>
</dbReference>
<evidence type="ECO:0000256" key="1">
    <source>
        <dbReference type="SAM" id="MobiDB-lite"/>
    </source>
</evidence>
<proteinExistence type="predicted"/>
<organism evidence="2 3">
    <name type="scientific">Prunus armeniaca</name>
    <name type="common">Apricot</name>
    <name type="synonym">Armeniaca vulgaris</name>
    <dbReference type="NCBI Taxonomy" id="36596"/>
    <lineage>
        <taxon>Eukaryota</taxon>
        <taxon>Viridiplantae</taxon>
        <taxon>Streptophyta</taxon>
        <taxon>Embryophyta</taxon>
        <taxon>Tracheophyta</taxon>
        <taxon>Spermatophyta</taxon>
        <taxon>Magnoliopsida</taxon>
        <taxon>eudicotyledons</taxon>
        <taxon>Gunneridae</taxon>
        <taxon>Pentapetalae</taxon>
        <taxon>rosids</taxon>
        <taxon>fabids</taxon>
        <taxon>Rosales</taxon>
        <taxon>Rosaceae</taxon>
        <taxon>Amygdaloideae</taxon>
        <taxon>Amygdaleae</taxon>
        <taxon>Prunus</taxon>
    </lineage>
</organism>
<dbReference type="AlphaFoldDB" id="A0A6J5V6S5"/>
<evidence type="ECO:0000313" key="3">
    <source>
        <dbReference type="Proteomes" id="UP000507222"/>
    </source>
</evidence>
<gene>
    <name evidence="2" type="ORF">CURHAP_LOCUS40310</name>
</gene>